<organism evidence="7 8">
    <name type="scientific">Halalkalibacillus sediminis</name>
    <dbReference type="NCBI Taxonomy" id="2018042"/>
    <lineage>
        <taxon>Bacteria</taxon>
        <taxon>Bacillati</taxon>
        <taxon>Bacillota</taxon>
        <taxon>Bacilli</taxon>
        <taxon>Bacillales</taxon>
        <taxon>Bacillaceae</taxon>
        <taxon>Halalkalibacillus</taxon>
    </lineage>
</organism>
<dbReference type="EMBL" id="PJNH01000002">
    <property type="protein sequence ID" value="PKR78047.1"/>
    <property type="molecule type" value="Genomic_DNA"/>
</dbReference>
<feature type="transmembrane region" description="Helical" evidence="5">
    <location>
        <begin position="54"/>
        <end position="76"/>
    </location>
</feature>
<evidence type="ECO:0000256" key="4">
    <source>
        <dbReference type="ARBA" id="ARBA00022989"/>
    </source>
</evidence>
<keyword evidence="4 5" id="KW-1133">Transmembrane helix</keyword>
<evidence type="ECO:0000259" key="6">
    <source>
        <dbReference type="Pfam" id="PF03816"/>
    </source>
</evidence>
<dbReference type="Gene3D" id="3.30.420.590">
    <property type="match status" value="1"/>
</dbReference>
<dbReference type="InterPro" id="IPR004474">
    <property type="entry name" value="LytR_CpsA_psr"/>
</dbReference>
<comment type="caution">
    <text evidence="7">The sequence shown here is derived from an EMBL/GenBank/DDBJ whole genome shotgun (WGS) entry which is preliminary data.</text>
</comment>
<dbReference type="InterPro" id="IPR050922">
    <property type="entry name" value="LytR/CpsA/Psr_CW_biosynth"/>
</dbReference>
<proteinExistence type="inferred from homology"/>
<keyword evidence="5" id="KW-0472">Membrane</keyword>
<dbReference type="Pfam" id="PF03816">
    <property type="entry name" value="LytR_cpsA_psr"/>
    <property type="match status" value="1"/>
</dbReference>
<accession>A0A2I0QUM6</accession>
<evidence type="ECO:0000256" key="2">
    <source>
        <dbReference type="ARBA" id="ARBA00022692"/>
    </source>
</evidence>
<keyword evidence="2 5" id="KW-0812">Transmembrane</keyword>
<protein>
    <recommendedName>
        <fullName evidence="6">Cell envelope-related transcriptional attenuator domain-containing protein</fullName>
    </recommendedName>
</protein>
<dbReference type="PANTHER" id="PTHR33392:SF6">
    <property type="entry name" value="POLYISOPRENYL-TEICHOIC ACID--PEPTIDOGLYCAN TEICHOIC ACID TRANSFERASE TAGU"/>
    <property type="match status" value="1"/>
</dbReference>
<keyword evidence="3" id="KW-0735">Signal-anchor</keyword>
<dbReference type="AlphaFoldDB" id="A0A2I0QUM6"/>
<gene>
    <name evidence="7" type="ORF">CEY16_09020</name>
</gene>
<evidence type="ECO:0000313" key="8">
    <source>
        <dbReference type="Proteomes" id="UP000243524"/>
    </source>
</evidence>
<sequence length="291" mass="32911">MSMDKKSNKLFSSFEDENLTFTKEDRLETFQKIKRNNKSNPSKKRNFLPEGKRIAPVMGTVMVLILAIGLFLPNLYSGNEVNLYNSDEQQATTQKENLSFSALLMSNGSNHRSNINILLTYNGRDRSVKLVPIPRDTYVQVIDSEGKMLGKDKLMHASALNGQPETVLNTVSNLFDISVDYYSVIAEEKIYEILGIKKDSLKDNSLLVNEVGNSIEEQASKINNLLEVSDTNIPNDITNDLKDSSSDSIKIIDMEEGIEKKVINGIYYLEINQEHLLKTKKTLKQHLSDEK</sequence>
<evidence type="ECO:0000256" key="5">
    <source>
        <dbReference type="SAM" id="Phobius"/>
    </source>
</evidence>
<feature type="domain" description="Cell envelope-related transcriptional attenuator" evidence="6">
    <location>
        <begin position="112"/>
        <end position="189"/>
    </location>
</feature>
<reference evidence="7 8" key="1">
    <citation type="submission" date="2017-06" db="EMBL/GenBank/DDBJ databases">
        <title>the draft geome sequence of Illustriluteabacillus marina B3227.</title>
        <authorList>
            <person name="He R.-H."/>
            <person name="Du Z.-J."/>
        </authorList>
    </citation>
    <scope>NUCLEOTIDE SEQUENCE [LARGE SCALE GENOMIC DNA]</scope>
    <source>
        <strain evidence="7 8">B3227</strain>
    </source>
</reference>
<evidence type="ECO:0000256" key="3">
    <source>
        <dbReference type="ARBA" id="ARBA00022968"/>
    </source>
</evidence>
<evidence type="ECO:0000256" key="1">
    <source>
        <dbReference type="ARBA" id="ARBA00006068"/>
    </source>
</evidence>
<name>A0A2I0QUM6_9BACI</name>
<dbReference type="Proteomes" id="UP000243524">
    <property type="component" value="Unassembled WGS sequence"/>
</dbReference>
<dbReference type="GO" id="GO:0071555">
    <property type="term" value="P:cell wall organization"/>
    <property type="evidence" value="ECO:0007669"/>
    <property type="project" value="UniProtKB-KW"/>
</dbReference>
<dbReference type="PANTHER" id="PTHR33392">
    <property type="entry name" value="POLYISOPRENYL-TEICHOIC ACID--PEPTIDOGLYCAN TEICHOIC ACID TRANSFERASE TAGU"/>
    <property type="match status" value="1"/>
</dbReference>
<evidence type="ECO:0000313" key="7">
    <source>
        <dbReference type="EMBL" id="PKR78047.1"/>
    </source>
</evidence>
<keyword evidence="8" id="KW-1185">Reference proteome</keyword>
<comment type="similarity">
    <text evidence="1">Belongs to the LytR/CpsA/Psr (LCP) family.</text>
</comment>